<dbReference type="STRING" id="1826909.A5893_05650"/>
<comment type="caution">
    <text evidence="1">The sequence shown here is derived from an EMBL/GenBank/DDBJ whole genome shotgun (WGS) entry which is preliminary data.</text>
</comment>
<sequence length="77" mass="9027">MIKTIIIPKDNHIDLIVPDNYIGKEIEILLYSKEEVTSEKSNKSMKDFWGKLSDTTSIDLQKQVVNGRDEWQKKFEN</sequence>
<dbReference type="AlphaFoldDB" id="A0A179DI08"/>
<protein>
    <submittedName>
        <fullName evidence="1">Uncharacterized protein</fullName>
    </submittedName>
</protein>
<dbReference type="OrthoDB" id="964329at2"/>
<dbReference type="EMBL" id="LWHJ01000022">
    <property type="protein sequence ID" value="OAQ40432.1"/>
    <property type="molecule type" value="Genomic_DNA"/>
</dbReference>
<dbReference type="Proteomes" id="UP000078459">
    <property type="component" value="Unassembled WGS sequence"/>
</dbReference>
<evidence type="ECO:0000313" key="2">
    <source>
        <dbReference type="Proteomes" id="UP000078459"/>
    </source>
</evidence>
<accession>A0A179DI08</accession>
<gene>
    <name evidence="1" type="ORF">A5893_05650</name>
</gene>
<dbReference type="RefSeq" id="WP_068821670.1">
    <property type="nucleotide sequence ID" value="NZ_LWHJ01000022.1"/>
</dbReference>
<organism evidence="1 2">
    <name type="scientific">Pedobacter psychrophilus</name>
    <dbReference type="NCBI Taxonomy" id="1826909"/>
    <lineage>
        <taxon>Bacteria</taxon>
        <taxon>Pseudomonadati</taxon>
        <taxon>Bacteroidota</taxon>
        <taxon>Sphingobacteriia</taxon>
        <taxon>Sphingobacteriales</taxon>
        <taxon>Sphingobacteriaceae</taxon>
        <taxon>Pedobacter</taxon>
    </lineage>
</organism>
<proteinExistence type="predicted"/>
<evidence type="ECO:0000313" key="1">
    <source>
        <dbReference type="EMBL" id="OAQ40432.1"/>
    </source>
</evidence>
<reference evidence="1 2" key="1">
    <citation type="submission" date="2016-04" db="EMBL/GenBank/DDBJ databases">
        <authorList>
            <person name="Evans L.H."/>
            <person name="Alamgir A."/>
            <person name="Owens N."/>
            <person name="Weber N.D."/>
            <person name="Virtaneva K."/>
            <person name="Barbian K."/>
            <person name="Babar A."/>
            <person name="Rosenke K."/>
        </authorList>
    </citation>
    <scope>NUCLEOTIDE SEQUENCE [LARGE SCALE GENOMIC DNA]</scope>
    <source>
        <strain evidence="1 2">CCM 8644</strain>
    </source>
</reference>
<reference evidence="1 2" key="2">
    <citation type="submission" date="2016-06" db="EMBL/GenBank/DDBJ databases">
        <title>Pedobacter psychrophilus sp. nov., isolated from Antarctic fragmentary rock.</title>
        <authorList>
            <person name="Svec P."/>
        </authorList>
    </citation>
    <scope>NUCLEOTIDE SEQUENCE [LARGE SCALE GENOMIC DNA]</scope>
    <source>
        <strain evidence="1 2">CCM 8644</strain>
    </source>
</reference>
<name>A0A179DI08_9SPHI</name>
<keyword evidence="2" id="KW-1185">Reference proteome</keyword>